<protein>
    <submittedName>
        <fullName evidence="2">Pimeloyl-ACP methyl ester carboxylesterase</fullName>
    </submittedName>
</protein>
<sequence length="322" mass="34858">MGGGADVWDGYGERLPGALPASRWEDHVRVVETASTPVSCVDLPRDNAPTLVLLHGISAGWRWFAHLFPALSEHYRVIAVDLPGFGASQFSRRHVTFDGLGDSVVDLCDALDVHAPVVVGHSMGSLVGTRAAVRHPSRLGGLIITGGPILTLVHLGRHPVATFRRNPRSVATLVAESAMVGFPVPSSASRLVAESERLRRALLGGFVARPDLLDTEVVRATMHDLGAPATFPALVSAVTRDPGRDLEQVQCRTRILRGDGDALSPPEDVETFLSRVPSADEVRFAHTGHWPHIERPRRFVEEVHRFVSSDDVALGPDPSPRR</sequence>
<dbReference type="InterPro" id="IPR000639">
    <property type="entry name" value="Epox_hydrolase-like"/>
</dbReference>
<name>A0A1I0SKR1_9NOCA</name>
<dbReference type="PRINTS" id="PR00412">
    <property type="entry name" value="EPOXHYDRLASE"/>
</dbReference>
<dbReference type="GeneID" id="85484472"/>
<dbReference type="GO" id="GO:0003824">
    <property type="term" value="F:catalytic activity"/>
    <property type="evidence" value="ECO:0007669"/>
    <property type="project" value="InterPro"/>
</dbReference>
<dbReference type="AlphaFoldDB" id="A0A1I0SKR1"/>
<dbReference type="RefSeq" id="WP_068366667.1">
    <property type="nucleotide sequence ID" value="NZ_FOJN01000001.1"/>
</dbReference>
<evidence type="ECO:0000313" key="2">
    <source>
        <dbReference type="EMBL" id="SFA40033.1"/>
    </source>
</evidence>
<dbReference type="InterPro" id="IPR029058">
    <property type="entry name" value="AB_hydrolase_fold"/>
</dbReference>
<reference evidence="2 3" key="1">
    <citation type="submission" date="2016-10" db="EMBL/GenBank/DDBJ databases">
        <authorList>
            <person name="de Groot N.N."/>
        </authorList>
    </citation>
    <scope>NUCLEOTIDE SEQUENCE [LARGE SCALE GENOMIC DNA]</scope>
    <source>
        <strain evidence="2 3">DSM 44908</strain>
    </source>
</reference>
<dbReference type="InterPro" id="IPR000073">
    <property type="entry name" value="AB_hydrolase_1"/>
</dbReference>
<dbReference type="PANTHER" id="PTHR43689">
    <property type="entry name" value="HYDROLASE"/>
    <property type="match status" value="1"/>
</dbReference>
<evidence type="ECO:0000259" key="1">
    <source>
        <dbReference type="Pfam" id="PF00561"/>
    </source>
</evidence>
<dbReference type="Proteomes" id="UP000182054">
    <property type="component" value="Unassembled WGS sequence"/>
</dbReference>
<dbReference type="SUPFAM" id="SSF53474">
    <property type="entry name" value="alpha/beta-Hydrolases"/>
    <property type="match status" value="1"/>
</dbReference>
<organism evidence="2 3">
    <name type="scientific">Rhodococcoides kroppenstedtii</name>
    <dbReference type="NCBI Taxonomy" id="293050"/>
    <lineage>
        <taxon>Bacteria</taxon>
        <taxon>Bacillati</taxon>
        <taxon>Actinomycetota</taxon>
        <taxon>Actinomycetes</taxon>
        <taxon>Mycobacteriales</taxon>
        <taxon>Nocardiaceae</taxon>
        <taxon>Rhodococcoides</taxon>
    </lineage>
</organism>
<feature type="domain" description="AB hydrolase-1" evidence="1">
    <location>
        <begin position="49"/>
        <end position="296"/>
    </location>
</feature>
<dbReference type="PRINTS" id="PR00111">
    <property type="entry name" value="ABHYDROLASE"/>
</dbReference>
<dbReference type="Gene3D" id="3.40.50.1820">
    <property type="entry name" value="alpha/beta hydrolase"/>
    <property type="match status" value="1"/>
</dbReference>
<proteinExistence type="predicted"/>
<evidence type="ECO:0000313" key="3">
    <source>
        <dbReference type="Proteomes" id="UP000182054"/>
    </source>
</evidence>
<accession>A0A1I0SKR1</accession>
<gene>
    <name evidence="2" type="ORF">SAMN05444374_101417</name>
</gene>
<dbReference type="PANTHER" id="PTHR43689:SF8">
    <property type="entry name" value="ALPHA_BETA-HYDROLASES SUPERFAMILY PROTEIN"/>
    <property type="match status" value="1"/>
</dbReference>
<dbReference type="EMBL" id="FOJN01000001">
    <property type="protein sequence ID" value="SFA40033.1"/>
    <property type="molecule type" value="Genomic_DNA"/>
</dbReference>
<dbReference type="Pfam" id="PF00561">
    <property type="entry name" value="Abhydrolase_1"/>
    <property type="match status" value="1"/>
</dbReference>